<proteinExistence type="predicted"/>
<dbReference type="PIRSF" id="PIRSF037238">
    <property type="entry name" value="Carboxypeptidase_G2"/>
    <property type="match status" value="1"/>
</dbReference>
<dbReference type="Pfam" id="PF01546">
    <property type="entry name" value="Peptidase_M20"/>
    <property type="match status" value="1"/>
</dbReference>
<dbReference type="RefSeq" id="WP_378068495.1">
    <property type="nucleotide sequence ID" value="NZ_JBHSBL010000017.1"/>
</dbReference>
<dbReference type="Gene3D" id="3.30.70.360">
    <property type="match status" value="1"/>
</dbReference>
<dbReference type="InterPro" id="IPR011650">
    <property type="entry name" value="Peptidase_M20_dimer"/>
</dbReference>
<name>A0ABV8IUG3_9ACTN</name>
<dbReference type="InterPro" id="IPR002933">
    <property type="entry name" value="Peptidase_M20"/>
</dbReference>
<dbReference type="Gene3D" id="3.40.630.10">
    <property type="entry name" value="Zn peptidases"/>
    <property type="match status" value="1"/>
</dbReference>
<organism evidence="4 5">
    <name type="scientific">Actinoplanes subglobosus</name>
    <dbReference type="NCBI Taxonomy" id="1547892"/>
    <lineage>
        <taxon>Bacteria</taxon>
        <taxon>Bacillati</taxon>
        <taxon>Actinomycetota</taxon>
        <taxon>Actinomycetes</taxon>
        <taxon>Micromonosporales</taxon>
        <taxon>Micromonosporaceae</taxon>
        <taxon>Actinoplanes</taxon>
    </lineage>
</organism>
<dbReference type="PANTHER" id="PTHR43808:SF9">
    <property type="entry name" value="BLL0789 PROTEIN"/>
    <property type="match status" value="1"/>
</dbReference>
<accession>A0ABV8IUG3</accession>
<dbReference type="SUPFAM" id="SSF53187">
    <property type="entry name" value="Zn-dependent exopeptidases"/>
    <property type="match status" value="1"/>
</dbReference>
<comment type="caution">
    <text evidence="4">The sequence shown here is derived from an EMBL/GenBank/DDBJ whole genome shotgun (WGS) entry which is preliminary data.</text>
</comment>
<gene>
    <name evidence="4" type="ORF">ACFO0C_21885</name>
</gene>
<dbReference type="InterPro" id="IPR050072">
    <property type="entry name" value="Peptidase_M20A"/>
</dbReference>
<keyword evidence="5" id="KW-1185">Reference proteome</keyword>
<evidence type="ECO:0000256" key="1">
    <source>
        <dbReference type="ARBA" id="ARBA00022723"/>
    </source>
</evidence>
<dbReference type="Proteomes" id="UP001595867">
    <property type="component" value="Unassembled WGS sequence"/>
</dbReference>
<evidence type="ECO:0000313" key="5">
    <source>
        <dbReference type="Proteomes" id="UP001595867"/>
    </source>
</evidence>
<evidence type="ECO:0000259" key="3">
    <source>
        <dbReference type="Pfam" id="PF07687"/>
    </source>
</evidence>
<dbReference type="PANTHER" id="PTHR43808">
    <property type="entry name" value="ACETYLORNITHINE DEACETYLASE"/>
    <property type="match status" value="1"/>
</dbReference>
<reference evidence="5" key="1">
    <citation type="journal article" date="2019" name="Int. J. Syst. Evol. Microbiol.">
        <title>The Global Catalogue of Microorganisms (GCM) 10K type strain sequencing project: providing services to taxonomists for standard genome sequencing and annotation.</title>
        <authorList>
            <consortium name="The Broad Institute Genomics Platform"/>
            <consortium name="The Broad Institute Genome Sequencing Center for Infectious Disease"/>
            <person name="Wu L."/>
            <person name="Ma J."/>
        </authorList>
    </citation>
    <scope>NUCLEOTIDE SEQUENCE [LARGE SCALE GENOMIC DNA]</scope>
    <source>
        <strain evidence="5">TBRC 5832</strain>
    </source>
</reference>
<dbReference type="SUPFAM" id="SSF55031">
    <property type="entry name" value="Bacterial exopeptidase dimerisation domain"/>
    <property type="match status" value="1"/>
</dbReference>
<feature type="domain" description="Peptidase M20 dimerisation" evidence="3">
    <location>
        <begin position="174"/>
        <end position="267"/>
    </location>
</feature>
<keyword evidence="1" id="KW-0479">Metal-binding</keyword>
<sequence length="378" mass="39366">MTSETLLATAHDMNQGMLDRLETLVSYESPPGSSPHLHACADLLTGWFDRALGRPGRRVVVDGVPHLLWAADQQRVLMLGHYDTVWPAGTTQDRPFAVAGDLATGPGVCDMKAGIVQMLSALSLLPDASHVGVLLTGDEESGSVTSRELIERQARRSGAVLVCEPATAEGHVKVARKGGSVYRLVAGGRAAHAGAEPHRGVNATVEVAHQVLTLLGLGAPDIGGTSVTPTLLSGGTTTNTVPEQASVAIDVRAWTGAELERVDEAIRGLTPRLPEAALRVEGGINRYPMEAALARPLLDLVRQVARDLGVPPPDGAHAAGASDGNFTAALGVPTIDGLGAVGGGSHARDEYVDLRRMPERTALLAGLAERLTGAALLR</sequence>
<keyword evidence="2" id="KW-0378">Hydrolase</keyword>
<dbReference type="InterPro" id="IPR017150">
    <property type="entry name" value="Pept_M20_glutamate_carboxypep"/>
</dbReference>
<evidence type="ECO:0000256" key="2">
    <source>
        <dbReference type="ARBA" id="ARBA00022801"/>
    </source>
</evidence>
<dbReference type="EMBL" id="JBHSBL010000017">
    <property type="protein sequence ID" value="MFC4067594.1"/>
    <property type="molecule type" value="Genomic_DNA"/>
</dbReference>
<dbReference type="Pfam" id="PF07687">
    <property type="entry name" value="M20_dimer"/>
    <property type="match status" value="1"/>
</dbReference>
<protein>
    <submittedName>
        <fullName evidence="4">M20/M25/M40 family metallo-hydrolase</fullName>
    </submittedName>
</protein>
<evidence type="ECO:0000313" key="4">
    <source>
        <dbReference type="EMBL" id="MFC4067594.1"/>
    </source>
</evidence>
<dbReference type="InterPro" id="IPR036264">
    <property type="entry name" value="Bact_exopeptidase_dim_dom"/>
</dbReference>